<keyword evidence="8" id="KW-1185">Reference proteome</keyword>
<dbReference type="Proteomes" id="UP001565368">
    <property type="component" value="Unassembled WGS sequence"/>
</dbReference>
<evidence type="ECO:0000256" key="2">
    <source>
        <dbReference type="ARBA" id="ARBA00022692"/>
    </source>
</evidence>
<feature type="transmembrane region" description="Helical" evidence="6">
    <location>
        <begin position="380"/>
        <end position="401"/>
    </location>
</feature>
<evidence type="ECO:0000313" key="7">
    <source>
        <dbReference type="EMBL" id="KAL1405646.1"/>
    </source>
</evidence>
<feature type="transmembrane region" description="Helical" evidence="6">
    <location>
        <begin position="481"/>
        <end position="501"/>
    </location>
</feature>
<feature type="transmembrane region" description="Helical" evidence="6">
    <location>
        <begin position="157"/>
        <end position="176"/>
    </location>
</feature>
<keyword evidence="3 6" id="KW-1133">Transmembrane helix</keyword>
<dbReference type="SUPFAM" id="SSF103473">
    <property type="entry name" value="MFS general substrate transporter"/>
    <property type="match status" value="1"/>
</dbReference>
<feature type="transmembrane region" description="Helical" evidence="6">
    <location>
        <begin position="73"/>
        <end position="97"/>
    </location>
</feature>
<dbReference type="EMBL" id="JBBXJM010000007">
    <property type="protein sequence ID" value="KAL1405646.1"/>
    <property type="molecule type" value="Genomic_DNA"/>
</dbReference>
<feature type="transmembrane region" description="Helical" evidence="6">
    <location>
        <begin position="328"/>
        <end position="347"/>
    </location>
</feature>
<feature type="compositionally biased region" description="Low complexity" evidence="5">
    <location>
        <begin position="26"/>
        <end position="37"/>
    </location>
</feature>
<dbReference type="GeneID" id="95990328"/>
<evidence type="ECO:0000313" key="8">
    <source>
        <dbReference type="Proteomes" id="UP001565368"/>
    </source>
</evidence>
<feature type="transmembrane region" description="Helical" evidence="6">
    <location>
        <begin position="183"/>
        <end position="206"/>
    </location>
</feature>
<proteinExistence type="predicted"/>
<feature type="region of interest" description="Disordered" evidence="5">
    <location>
        <begin position="520"/>
        <end position="593"/>
    </location>
</feature>
<evidence type="ECO:0000256" key="1">
    <source>
        <dbReference type="ARBA" id="ARBA00004141"/>
    </source>
</evidence>
<dbReference type="PANTHER" id="PTHR23501:SF198">
    <property type="entry name" value="AZOLE RESISTANCE PROTEIN 1-RELATED"/>
    <property type="match status" value="1"/>
</dbReference>
<feature type="compositionally biased region" description="Low complexity" evidence="5">
    <location>
        <begin position="553"/>
        <end position="564"/>
    </location>
</feature>
<dbReference type="InterPro" id="IPR036259">
    <property type="entry name" value="MFS_trans_sf"/>
</dbReference>
<evidence type="ECO:0000256" key="6">
    <source>
        <dbReference type="SAM" id="Phobius"/>
    </source>
</evidence>
<evidence type="ECO:0000256" key="4">
    <source>
        <dbReference type="ARBA" id="ARBA00023136"/>
    </source>
</evidence>
<feature type="transmembrane region" description="Helical" evidence="6">
    <location>
        <begin position="289"/>
        <end position="308"/>
    </location>
</feature>
<evidence type="ECO:0000256" key="3">
    <source>
        <dbReference type="ARBA" id="ARBA00022989"/>
    </source>
</evidence>
<organism evidence="7 8">
    <name type="scientific">Vanrija albida</name>
    <dbReference type="NCBI Taxonomy" id="181172"/>
    <lineage>
        <taxon>Eukaryota</taxon>
        <taxon>Fungi</taxon>
        <taxon>Dikarya</taxon>
        <taxon>Basidiomycota</taxon>
        <taxon>Agaricomycotina</taxon>
        <taxon>Tremellomycetes</taxon>
        <taxon>Trichosporonales</taxon>
        <taxon>Trichosporonaceae</taxon>
        <taxon>Vanrija</taxon>
    </lineage>
</organism>
<feature type="region of interest" description="Disordered" evidence="5">
    <location>
        <begin position="1"/>
        <end position="41"/>
    </location>
</feature>
<dbReference type="RefSeq" id="XP_069205590.1">
    <property type="nucleotide sequence ID" value="XM_069357653.1"/>
</dbReference>
<feature type="compositionally biased region" description="Polar residues" evidence="5">
    <location>
        <begin position="1"/>
        <end position="25"/>
    </location>
</feature>
<dbReference type="PANTHER" id="PTHR23501">
    <property type="entry name" value="MAJOR FACILITATOR SUPERFAMILY"/>
    <property type="match status" value="1"/>
</dbReference>
<evidence type="ECO:0000256" key="5">
    <source>
        <dbReference type="SAM" id="MobiDB-lite"/>
    </source>
</evidence>
<accession>A0ABR3PTH1</accession>
<keyword evidence="2 6" id="KW-0812">Transmembrane</keyword>
<feature type="transmembrane region" description="Helical" evidence="6">
    <location>
        <begin position="354"/>
        <end position="374"/>
    </location>
</feature>
<feature type="transmembrane region" description="Helical" evidence="6">
    <location>
        <begin position="226"/>
        <end position="246"/>
    </location>
</feature>
<gene>
    <name evidence="7" type="ORF">Q8F55_009285</name>
</gene>
<comment type="caution">
    <text evidence="7">The sequence shown here is derived from an EMBL/GenBank/DDBJ whole genome shotgun (WGS) entry which is preliminary data.</text>
</comment>
<feature type="compositionally biased region" description="Basic and acidic residues" evidence="5">
    <location>
        <begin position="520"/>
        <end position="539"/>
    </location>
</feature>
<keyword evidence="4 6" id="KW-0472">Membrane</keyword>
<name>A0ABR3PTH1_9TREE</name>
<sequence length="593" mass="62546">MSYHPISSSSTPPSLAETASLSDSATVVPPSRTSTTTLGASPGTVNTALGTIAEKDDVVPPATAPPDAGARELLAWAALALASAVLLFEPLAAALAWPSILRTPLSAEWKTNRLGRVYATKTYHTAFASLGWYGLYYAGMASATPIVGTGLSHSPRWTLLAGLLLLAGGNVITGTARTRFVLYLGRLVAGLGAAAIPMSAAVWRSVREGLPPTARRYGLSLAANRWFGAVGALGIFGAEVCVILMFGDWQNAGGATAAAIMPDILPMALWTSAFVSSNARHKAHFRGSVWMTSLVTFGVSGAALALPYTVAIRLQVASPSPWEAGTRLVAYSAPTALASFTALSLCSAVWCHSVLLLLGTSLLTGAAVAIMATVDVRSTALELVLLALAGAGAGLASNMPLEIVRIALRHRPEHMAHVPAILTFWSNAGRVMAIGAVSLGPNATFMIGRSKYSVPQRDVLPLFPGIALDDRAKLLRSLARTYGVAIAFAGFALLFALWMHFAKQLWGIMPMPDDEWKAHKEAARRAAEEARQRPQRNDVEMEAAGFWGKKRSSVVSSKQSTRTSIDSLLPTLPYNPANPHPRATPSPSQLSPK</sequence>
<evidence type="ECO:0008006" key="9">
    <source>
        <dbReference type="Google" id="ProtNLM"/>
    </source>
</evidence>
<feature type="transmembrane region" description="Helical" evidence="6">
    <location>
        <begin position="118"/>
        <end position="137"/>
    </location>
</feature>
<comment type="subcellular location">
    <subcellularLocation>
        <location evidence="1">Membrane</location>
        <topology evidence="1">Multi-pass membrane protein</topology>
    </subcellularLocation>
</comment>
<reference evidence="7 8" key="1">
    <citation type="submission" date="2023-08" db="EMBL/GenBank/DDBJ databases">
        <title>Annotated Genome Sequence of Vanrija albida AlHP1.</title>
        <authorList>
            <person name="Herzog R."/>
        </authorList>
    </citation>
    <scope>NUCLEOTIDE SEQUENCE [LARGE SCALE GENOMIC DNA]</scope>
    <source>
        <strain evidence="7 8">AlHP1</strain>
    </source>
</reference>
<protein>
    <recommendedName>
        <fullName evidence="9">Major facilitator superfamily (MFS) profile domain-containing protein</fullName>
    </recommendedName>
</protein>